<protein>
    <submittedName>
        <fullName evidence="3">DinB family protein</fullName>
    </submittedName>
</protein>
<evidence type="ECO:0000313" key="4">
    <source>
        <dbReference type="Proteomes" id="UP001626549"/>
    </source>
</evidence>
<evidence type="ECO:0000256" key="1">
    <source>
        <dbReference type="ARBA" id="ARBA00008635"/>
    </source>
</evidence>
<proteinExistence type="inferred from homology"/>
<dbReference type="PANTHER" id="PTHR37302:SF1">
    <property type="entry name" value="PROTEIN DINB"/>
    <property type="match status" value="1"/>
</dbReference>
<dbReference type="RefSeq" id="WP_407329374.1">
    <property type="nucleotide sequence ID" value="NZ_CP136865.1"/>
</dbReference>
<reference evidence="3 4" key="1">
    <citation type="submission" date="2023-10" db="EMBL/GenBank/DDBJ databases">
        <title>Two novel species belonging to the OM43/NOR5 clade.</title>
        <authorList>
            <person name="Park M."/>
        </authorList>
    </citation>
    <scope>NUCLEOTIDE SEQUENCE [LARGE SCALE GENOMIC DNA]</scope>
    <source>
        <strain evidence="3 4">IMCC45268</strain>
    </source>
</reference>
<sequence length="140" mass="15848">MIDRDLFPDAYAFALQQINHIVIVEELFISRLGSSSAPHESTNTAVIPNFEELEGRLSESADWFESYVDRMENGSEKVAFVFADGKRGMLSIDEILFHIVNHSSYHRGNIARALDLASVPHPIDGYGIYIHEKEPARRKT</sequence>
<dbReference type="PANTHER" id="PTHR37302">
    <property type="entry name" value="SLR1116 PROTEIN"/>
    <property type="match status" value="1"/>
</dbReference>
<organism evidence="3 4">
    <name type="scientific">Congregibacter brevis</name>
    <dbReference type="NCBI Taxonomy" id="3081201"/>
    <lineage>
        <taxon>Bacteria</taxon>
        <taxon>Pseudomonadati</taxon>
        <taxon>Pseudomonadota</taxon>
        <taxon>Gammaproteobacteria</taxon>
        <taxon>Cellvibrionales</taxon>
        <taxon>Halieaceae</taxon>
        <taxon>Congregibacter</taxon>
    </lineage>
</organism>
<dbReference type="InterPro" id="IPR034660">
    <property type="entry name" value="DinB/YfiT-like"/>
</dbReference>
<evidence type="ECO:0000313" key="3">
    <source>
        <dbReference type="EMBL" id="WOJ98157.1"/>
    </source>
</evidence>
<accession>A0ABZ0IF45</accession>
<dbReference type="Proteomes" id="UP001626549">
    <property type="component" value="Chromosome"/>
</dbReference>
<dbReference type="EMBL" id="CP136865">
    <property type="protein sequence ID" value="WOJ98157.1"/>
    <property type="molecule type" value="Genomic_DNA"/>
</dbReference>
<dbReference type="InterPro" id="IPR007837">
    <property type="entry name" value="DinB"/>
</dbReference>
<keyword evidence="4" id="KW-1185">Reference proteome</keyword>
<name>A0ABZ0IF45_9GAMM</name>
<dbReference type="Pfam" id="PF05163">
    <property type="entry name" value="DinB"/>
    <property type="match status" value="1"/>
</dbReference>
<evidence type="ECO:0000256" key="2">
    <source>
        <dbReference type="ARBA" id="ARBA00022723"/>
    </source>
</evidence>
<gene>
    <name evidence="3" type="ORF">R0137_06190</name>
</gene>
<dbReference type="SUPFAM" id="SSF109854">
    <property type="entry name" value="DinB/YfiT-like putative metalloenzymes"/>
    <property type="match status" value="1"/>
</dbReference>
<comment type="similarity">
    <text evidence="1">Belongs to the DinB family.</text>
</comment>
<dbReference type="Gene3D" id="1.20.120.450">
    <property type="entry name" value="dinb family like domain"/>
    <property type="match status" value="1"/>
</dbReference>
<keyword evidence="2" id="KW-0479">Metal-binding</keyword>